<evidence type="ECO:0000256" key="1">
    <source>
        <dbReference type="ARBA" id="ARBA00009943"/>
    </source>
</evidence>
<evidence type="ECO:0000256" key="6">
    <source>
        <dbReference type="ARBA" id="ARBA00023316"/>
    </source>
</evidence>
<name>A0A401FUJ8_9BACT</name>
<gene>
    <name evidence="8" type="ORF">DENIS_1581</name>
</gene>
<dbReference type="AlphaFoldDB" id="A0A401FUJ8"/>
<organism evidence="8 9">
    <name type="scientific">Desulfonema ishimotonii</name>
    <dbReference type="NCBI Taxonomy" id="45657"/>
    <lineage>
        <taxon>Bacteria</taxon>
        <taxon>Pseudomonadati</taxon>
        <taxon>Thermodesulfobacteriota</taxon>
        <taxon>Desulfobacteria</taxon>
        <taxon>Desulfobacterales</taxon>
        <taxon>Desulfococcaceae</taxon>
        <taxon>Desulfonema</taxon>
    </lineage>
</organism>
<dbReference type="InterPro" id="IPR016181">
    <property type="entry name" value="Acyl_CoA_acyltransferase"/>
</dbReference>
<dbReference type="PANTHER" id="PTHR36174">
    <property type="entry name" value="LIPID II:GLYCINE GLYCYLTRANSFERASE"/>
    <property type="match status" value="1"/>
</dbReference>
<proteinExistence type="inferred from homology"/>
<dbReference type="GO" id="GO:0009252">
    <property type="term" value="P:peptidoglycan biosynthetic process"/>
    <property type="evidence" value="ECO:0007669"/>
    <property type="project" value="UniProtKB-KW"/>
</dbReference>
<feature type="domain" description="Carrier" evidence="7">
    <location>
        <begin position="348"/>
        <end position="428"/>
    </location>
</feature>
<evidence type="ECO:0000256" key="3">
    <source>
        <dbReference type="ARBA" id="ARBA00022960"/>
    </source>
</evidence>
<sequence length="429" mass="47738">MKLTNVDDRRDWETLTGQCLEADLQQTWAYGQGVQSCIGWTPVRQVVTDGHRPLAMAQTLVKEVPVLGKVARMQHGPMFIRGDNGCSPSEAAEAIALFRQHWVEREGATLHLSPCLFSAAMPDGWEADIRLRPSDEALWESIRVDVTLPDKVLRKNMKRRWRNPLRKAEKAGLEIRVGDTAADLGFFLEHYRQATHEKGFSWPSPELVQAIWEADPSVLRMLFAVHRGERIGAMVLYRYAATQFSLVAWNSPEAGKFHAHNFLIWQSVCHARETGCKWLDLGGTDPEHLPGITKFKQGLGGEAYRLLGNFEARPSDAVTDGPDYRRGLGHILPGLALPDSPAPAGGTDETGDRVAEIIARFVREIHASDMDVNETTSLIDGGIIDSLSLVSVVQALQEAFGIDIGVQDITIDNFDRIDSIRNFVRSKLN</sequence>
<dbReference type="RefSeq" id="WP_166404971.1">
    <property type="nucleotide sequence ID" value="NZ_BEXT01000001.1"/>
</dbReference>
<evidence type="ECO:0000259" key="7">
    <source>
        <dbReference type="PROSITE" id="PS50075"/>
    </source>
</evidence>
<dbReference type="GO" id="GO:0016755">
    <property type="term" value="F:aminoacyltransferase activity"/>
    <property type="evidence" value="ECO:0007669"/>
    <property type="project" value="InterPro"/>
</dbReference>
<dbReference type="Gene3D" id="3.40.630.30">
    <property type="match status" value="2"/>
</dbReference>
<evidence type="ECO:0000256" key="2">
    <source>
        <dbReference type="ARBA" id="ARBA00022679"/>
    </source>
</evidence>
<dbReference type="SUPFAM" id="SSF47336">
    <property type="entry name" value="ACP-like"/>
    <property type="match status" value="1"/>
</dbReference>
<dbReference type="InterPro" id="IPR050644">
    <property type="entry name" value="PG_Glycine_Bridge_Synth"/>
</dbReference>
<comment type="caution">
    <text evidence="8">The sequence shown here is derived from an EMBL/GenBank/DDBJ whole genome shotgun (WGS) entry which is preliminary data.</text>
</comment>
<dbReference type="InterPro" id="IPR036736">
    <property type="entry name" value="ACP-like_sf"/>
</dbReference>
<evidence type="ECO:0000256" key="5">
    <source>
        <dbReference type="ARBA" id="ARBA00023315"/>
    </source>
</evidence>
<dbReference type="GO" id="GO:0008360">
    <property type="term" value="P:regulation of cell shape"/>
    <property type="evidence" value="ECO:0007669"/>
    <property type="project" value="UniProtKB-KW"/>
</dbReference>
<evidence type="ECO:0000313" key="9">
    <source>
        <dbReference type="Proteomes" id="UP000288096"/>
    </source>
</evidence>
<keyword evidence="4" id="KW-0573">Peptidoglycan synthesis</keyword>
<evidence type="ECO:0000256" key="4">
    <source>
        <dbReference type="ARBA" id="ARBA00022984"/>
    </source>
</evidence>
<dbReference type="InterPro" id="IPR038740">
    <property type="entry name" value="BioF2-like_GNAT_dom"/>
</dbReference>
<dbReference type="InterPro" id="IPR009081">
    <property type="entry name" value="PP-bd_ACP"/>
</dbReference>
<dbReference type="PROSITE" id="PS51191">
    <property type="entry name" value="FEMABX"/>
    <property type="match status" value="1"/>
</dbReference>
<dbReference type="GO" id="GO:0071555">
    <property type="term" value="P:cell wall organization"/>
    <property type="evidence" value="ECO:0007669"/>
    <property type="project" value="UniProtKB-KW"/>
</dbReference>
<keyword evidence="6" id="KW-0961">Cell wall biogenesis/degradation</keyword>
<keyword evidence="9" id="KW-1185">Reference proteome</keyword>
<keyword evidence="2" id="KW-0808">Transferase</keyword>
<reference evidence="9" key="1">
    <citation type="submission" date="2017-11" db="EMBL/GenBank/DDBJ databases">
        <authorList>
            <person name="Watanabe M."/>
            <person name="Kojima H."/>
        </authorList>
    </citation>
    <scope>NUCLEOTIDE SEQUENCE [LARGE SCALE GENOMIC DNA]</scope>
    <source>
        <strain evidence="9">Tokyo 01</strain>
    </source>
</reference>
<dbReference type="Proteomes" id="UP000288096">
    <property type="component" value="Unassembled WGS sequence"/>
</dbReference>
<dbReference type="Gene3D" id="1.10.1200.10">
    <property type="entry name" value="ACP-like"/>
    <property type="match status" value="1"/>
</dbReference>
<dbReference type="PANTHER" id="PTHR36174:SF1">
    <property type="entry name" value="LIPID II:GLYCINE GLYCYLTRANSFERASE"/>
    <property type="match status" value="1"/>
</dbReference>
<dbReference type="EMBL" id="BEXT01000001">
    <property type="protein sequence ID" value="GBC60624.1"/>
    <property type="molecule type" value="Genomic_DNA"/>
</dbReference>
<keyword evidence="5" id="KW-0012">Acyltransferase</keyword>
<protein>
    <recommendedName>
        <fullName evidence="7">Carrier domain-containing protein</fullName>
    </recommendedName>
</protein>
<dbReference type="Pfam" id="PF00550">
    <property type="entry name" value="PP-binding"/>
    <property type="match status" value="1"/>
</dbReference>
<reference evidence="9" key="2">
    <citation type="submission" date="2019-01" db="EMBL/GenBank/DDBJ databases">
        <title>Genome sequence of Desulfonema ishimotonii strain Tokyo 01.</title>
        <authorList>
            <person name="Fukui M."/>
        </authorList>
    </citation>
    <scope>NUCLEOTIDE SEQUENCE [LARGE SCALE GENOMIC DNA]</scope>
    <source>
        <strain evidence="9">Tokyo 01</strain>
    </source>
</reference>
<dbReference type="PROSITE" id="PS50075">
    <property type="entry name" value="CARRIER"/>
    <property type="match status" value="1"/>
</dbReference>
<dbReference type="Pfam" id="PF13480">
    <property type="entry name" value="Acetyltransf_6"/>
    <property type="match status" value="1"/>
</dbReference>
<dbReference type="SUPFAM" id="SSF55729">
    <property type="entry name" value="Acyl-CoA N-acyltransferases (Nat)"/>
    <property type="match status" value="2"/>
</dbReference>
<keyword evidence="3" id="KW-0133">Cell shape</keyword>
<accession>A0A401FUJ8</accession>
<evidence type="ECO:0000313" key="8">
    <source>
        <dbReference type="EMBL" id="GBC60624.1"/>
    </source>
</evidence>
<dbReference type="InterPro" id="IPR003447">
    <property type="entry name" value="FEMABX"/>
</dbReference>
<comment type="similarity">
    <text evidence="1">Belongs to the FemABX family.</text>
</comment>